<feature type="domain" description="SH3b" evidence="1">
    <location>
        <begin position="19"/>
        <end position="54"/>
    </location>
</feature>
<dbReference type="InterPro" id="IPR003646">
    <property type="entry name" value="SH3-like_bac-type"/>
</dbReference>
<evidence type="ECO:0000313" key="3">
    <source>
        <dbReference type="Proteomes" id="UP000011704"/>
    </source>
</evidence>
<proteinExistence type="predicted"/>
<accession>M1Z1W6</accession>
<sequence>MESSIVLEKNCTVHLKEKGEVCNRLNKGTRVQVLQARGNWLKITWRNGKKKGWIEIPCNSSGDRAAHA</sequence>
<dbReference type="EMBL" id="CAQJ01000079">
    <property type="protein sequence ID" value="CCQ91504.1"/>
    <property type="molecule type" value="Genomic_DNA"/>
</dbReference>
<dbReference type="Proteomes" id="UP000011704">
    <property type="component" value="Unassembled WGS sequence"/>
</dbReference>
<dbReference type="Pfam" id="PF08239">
    <property type="entry name" value="SH3_3"/>
    <property type="match status" value="1"/>
</dbReference>
<dbReference type="STRING" id="1266370.NITGR_710026"/>
<evidence type="ECO:0000313" key="2">
    <source>
        <dbReference type="EMBL" id="CCQ91504.1"/>
    </source>
</evidence>
<dbReference type="HOGENOM" id="CLU_2789698_0_0_0"/>
<comment type="caution">
    <text evidence="2">The sequence shown here is derived from an EMBL/GenBank/DDBJ whole genome shotgun (WGS) entry which is preliminary data.</text>
</comment>
<name>M1Z1W6_NITG3</name>
<dbReference type="RefSeq" id="WP_005010272.1">
    <property type="nucleotide sequence ID" value="NZ_HG422173.1"/>
</dbReference>
<dbReference type="OrthoDB" id="9776208at2"/>
<gene>
    <name evidence="2" type="ORF">NITGR_710026</name>
</gene>
<evidence type="ECO:0000259" key="1">
    <source>
        <dbReference type="Pfam" id="PF08239"/>
    </source>
</evidence>
<keyword evidence="3" id="KW-1185">Reference proteome</keyword>
<dbReference type="Gene3D" id="2.30.30.40">
    <property type="entry name" value="SH3 Domains"/>
    <property type="match status" value="1"/>
</dbReference>
<dbReference type="AlphaFoldDB" id="M1Z1W6"/>
<protein>
    <recommendedName>
        <fullName evidence="1">SH3b domain-containing protein</fullName>
    </recommendedName>
</protein>
<dbReference type="InParanoid" id="M1Z1W6"/>
<reference evidence="2 3" key="1">
    <citation type="journal article" date="2013" name="Front. Microbiol.">
        <title>The genome of Nitrospina gracilis illuminates the metabolism and evolution of the major marine nitrite oxidizer.</title>
        <authorList>
            <person name="Luecker S."/>
            <person name="Nowka B."/>
            <person name="Rattei T."/>
            <person name="Spieck E."/>
            <person name="and Daims H."/>
        </authorList>
    </citation>
    <scope>NUCLEOTIDE SEQUENCE [LARGE SCALE GENOMIC DNA]</scope>
    <source>
        <strain evidence="2 3">3/211</strain>
    </source>
</reference>
<organism evidence="2 3">
    <name type="scientific">Nitrospina gracilis (strain 3/211)</name>
    <dbReference type="NCBI Taxonomy" id="1266370"/>
    <lineage>
        <taxon>Bacteria</taxon>
        <taxon>Pseudomonadati</taxon>
        <taxon>Nitrospinota/Tectimicrobiota group</taxon>
        <taxon>Nitrospinota</taxon>
        <taxon>Nitrospinia</taxon>
        <taxon>Nitrospinales</taxon>
        <taxon>Nitrospinaceae</taxon>
        <taxon>Nitrospina</taxon>
    </lineage>
</organism>